<dbReference type="InterPro" id="IPR036465">
    <property type="entry name" value="vWFA_dom_sf"/>
</dbReference>
<accession>A0A518D1X0</accession>
<dbReference type="RefSeq" id="WP_145188872.1">
    <property type="nucleotide sequence ID" value="NZ_CP036290.1"/>
</dbReference>
<dbReference type="OrthoDB" id="9780819at2"/>
<dbReference type="PANTHER" id="PTHR33608:SF6">
    <property type="entry name" value="BLL2464 PROTEIN"/>
    <property type="match status" value="1"/>
</dbReference>
<reference evidence="2 3" key="1">
    <citation type="submission" date="2019-02" db="EMBL/GenBank/DDBJ databases">
        <title>Deep-cultivation of Planctomycetes and their phenomic and genomic characterization uncovers novel biology.</title>
        <authorList>
            <person name="Wiegand S."/>
            <person name="Jogler M."/>
            <person name="Boedeker C."/>
            <person name="Pinto D."/>
            <person name="Vollmers J."/>
            <person name="Rivas-Marin E."/>
            <person name="Kohn T."/>
            <person name="Peeters S.H."/>
            <person name="Heuer A."/>
            <person name="Rast P."/>
            <person name="Oberbeckmann S."/>
            <person name="Bunk B."/>
            <person name="Jeske O."/>
            <person name="Meyerdierks A."/>
            <person name="Storesund J.E."/>
            <person name="Kallscheuer N."/>
            <person name="Luecker S."/>
            <person name="Lage O.M."/>
            <person name="Pohl T."/>
            <person name="Merkel B.J."/>
            <person name="Hornburger P."/>
            <person name="Mueller R.-W."/>
            <person name="Bruemmer F."/>
            <person name="Labrenz M."/>
            <person name="Spormann A.M."/>
            <person name="Op den Camp H."/>
            <person name="Overmann J."/>
            <person name="Amann R."/>
            <person name="Jetten M.S.M."/>
            <person name="Mascher T."/>
            <person name="Medema M.H."/>
            <person name="Devos D.P."/>
            <person name="Kaster A.-K."/>
            <person name="Ovreas L."/>
            <person name="Rohde M."/>
            <person name="Galperin M.Y."/>
            <person name="Jogler C."/>
        </authorList>
    </citation>
    <scope>NUCLEOTIDE SEQUENCE [LARGE SCALE GENOMIC DNA]</scope>
    <source>
        <strain evidence="2 3">Pla163</strain>
    </source>
</reference>
<organism evidence="2 3">
    <name type="scientific">Rohdeia mirabilis</name>
    <dbReference type="NCBI Taxonomy" id="2528008"/>
    <lineage>
        <taxon>Bacteria</taxon>
        <taxon>Pseudomonadati</taxon>
        <taxon>Planctomycetota</taxon>
        <taxon>Planctomycetia</taxon>
        <taxon>Planctomycetia incertae sedis</taxon>
        <taxon>Rohdeia</taxon>
    </lineage>
</organism>
<evidence type="ECO:0000313" key="3">
    <source>
        <dbReference type="Proteomes" id="UP000319342"/>
    </source>
</evidence>
<dbReference type="PANTHER" id="PTHR33608">
    <property type="entry name" value="BLL2464 PROTEIN"/>
    <property type="match status" value="1"/>
</dbReference>
<dbReference type="Gene3D" id="3.40.50.410">
    <property type="entry name" value="von Willebrand factor, type A domain"/>
    <property type="match status" value="1"/>
</dbReference>
<evidence type="ECO:0000313" key="2">
    <source>
        <dbReference type="EMBL" id="QDU85467.1"/>
    </source>
</evidence>
<dbReference type="Pfam" id="PF01882">
    <property type="entry name" value="DUF58"/>
    <property type="match status" value="1"/>
</dbReference>
<dbReference type="InterPro" id="IPR002881">
    <property type="entry name" value="DUF58"/>
</dbReference>
<evidence type="ECO:0000259" key="1">
    <source>
        <dbReference type="Pfam" id="PF01882"/>
    </source>
</evidence>
<dbReference type="EMBL" id="CP036290">
    <property type="protein sequence ID" value="QDU85467.1"/>
    <property type="molecule type" value="Genomic_DNA"/>
</dbReference>
<protein>
    <recommendedName>
        <fullName evidence="1">DUF58 domain-containing protein</fullName>
    </recommendedName>
</protein>
<gene>
    <name evidence="2" type="ORF">Pla163_25980</name>
</gene>
<proteinExistence type="predicted"/>
<name>A0A518D1X0_9BACT</name>
<dbReference type="AlphaFoldDB" id="A0A518D1X0"/>
<dbReference type="SUPFAM" id="SSF53300">
    <property type="entry name" value="vWA-like"/>
    <property type="match status" value="1"/>
</dbReference>
<sequence length="321" mass="35083" precursor="true">MNAPQTHSVNDELELGRKALSPALRARIRMLELRTKRLAFGDVGGAYRSSFRGSGIEFEEVRPYQPGDDVRTIDWKVTARTGEPQVKTYTEERQLRMHLVADTSPSMDFGSGEATKREVVAEAVALLAGAASLQRDLVGLDLFSVGRQRHVRPEAGRSQVLRVLGALMAEPSRPSTGRGLLETLEALERVLKRHGVLVVLSDFRGLDDAPWVDVAARLARRHDLLFVRVVDPFEEQLPDVGWLALDDPESGRRVDVDTSSAAVREAWAADARARRAAFAAATLAARGESVELSTAPSAAGGATDPLVSFFRARVARRGRGR</sequence>
<feature type="domain" description="DUF58" evidence="1">
    <location>
        <begin position="60"/>
        <end position="276"/>
    </location>
</feature>
<keyword evidence="3" id="KW-1185">Reference proteome</keyword>
<dbReference type="Proteomes" id="UP000319342">
    <property type="component" value="Chromosome"/>
</dbReference>